<dbReference type="InterPro" id="IPR057619">
    <property type="entry name" value="PH_PHS1"/>
</dbReference>
<protein>
    <recommendedName>
        <fullName evidence="1">Poor homologous synapsis 1 PH domain-containing protein</fullName>
    </recommendedName>
</protein>
<dbReference type="EMBL" id="JACMSC010000013">
    <property type="protein sequence ID" value="KAG6492502.1"/>
    <property type="molecule type" value="Genomic_DNA"/>
</dbReference>
<evidence type="ECO:0000259" key="1">
    <source>
        <dbReference type="Pfam" id="PF25349"/>
    </source>
</evidence>
<feature type="domain" description="Poor homologous synapsis 1 PH" evidence="1">
    <location>
        <begin position="31"/>
        <end position="92"/>
    </location>
</feature>
<dbReference type="Proteomes" id="UP000734854">
    <property type="component" value="Unassembled WGS sequence"/>
</dbReference>
<dbReference type="Pfam" id="PF25349">
    <property type="entry name" value="PH_PHS1"/>
    <property type="match status" value="2"/>
</dbReference>
<evidence type="ECO:0000313" key="3">
    <source>
        <dbReference type="Proteomes" id="UP000734854"/>
    </source>
</evidence>
<comment type="caution">
    <text evidence="2">The sequence shown here is derived from an EMBL/GenBank/DDBJ whole genome shotgun (WGS) entry which is preliminary data.</text>
</comment>
<gene>
    <name evidence="2" type="ORF">ZIOFF_047465</name>
</gene>
<organism evidence="2 3">
    <name type="scientific">Zingiber officinale</name>
    <name type="common">Ginger</name>
    <name type="synonym">Amomum zingiber</name>
    <dbReference type="NCBI Taxonomy" id="94328"/>
    <lineage>
        <taxon>Eukaryota</taxon>
        <taxon>Viridiplantae</taxon>
        <taxon>Streptophyta</taxon>
        <taxon>Embryophyta</taxon>
        <taxon>Tracheophyta</taxon>
        <taxon>Spermatophyta</taxon>
        <taxon>Magnoliopsida</taxon>
        <taxon>Liliopsida</taxon>
        <taxon>Zingiberales</taxon>
        <taxon>Zingiberaceae</taxon>
        <taxon>Zingiber</taxon>
    </lineage>
</organism>
<accession>A0A8J5FUZ2</accession>
<reference evidence="2 3" key="1">
    <citation type="submission" date="2020-08" db="EMBL/GenBank/DDBJ databases">
        <title>Plant Genome Project.</title>
        <authorList>
            <person name="Zhang R.-G."/>
        </authorList>
    </citation>
    <scope>NUCLEOTIDE SEQUENCE [LARGE SCALE GENOMIC DNA]</scope>
    <source>
        <tissue evidence="2">Rhizome</tissue>
    </source>
</reference>
<sequence length="383" mass="41818">MQMDPSAGLSMAHSVSPVSEATDLAAVIRMNWDVEFARFFNFPISIPPSDLRSLPKSRIRSIKGTWIPASSPAILLIHKTNHESAYILSVTVPALASTVVQKFALRFSSCSDAEAFINFVKGLMGDVPPESDFSCENSSASEIASISTLQSWSISSGLPPSFAELLTDCLNQTRKEQTNPTSQPGNGSNAKEHLMNPYLQGALVAFAENSNTYEQSNPTDELGFEFHAHELLVNPLLQDASKKLESVSETSELVIQKFMSNAENSSEVAVYSSNILCYIQKLMSDAEIASEFAKYMSDAAEMTDEIALQKYMPVAEIICDIANYISDVETTSEVVLQNYKSDATFIGILSKLDKTVDELGGDSALEVADLSRDKRCRHHPASS</sequence>
<evidence type="ECO:0000313" key="2">
    <source>
        <dbReference type="EMBL" id="KAG6492502.1"/>
    </source>
</evidence>
<dbReference type="AlphaFoldDB" id="A0A8J5FUZ2"/>
<proteinExistence type="predicted"/>
<feature type="domain" description="Poor homologous synapsis 1 PH" evidence="1">
    <location>
        <begin position="99"/>
        <end position="126"/>
    </location>
</feature>
<name>A0A8J5FUZ2_ZINOF</name>
<keyword evidence="3" id="KW-1185">Reference proteome</keyword>